<keyword evidence="2" id="KW-1133">Transmembrane helix</keyword>
<dbReference type="Proteomes" id="UP000198702">
    <property type="component" value="Unassembled WGS sequence"/>
</dbReference>
<gene>
    <name evidence="4" type="ORF">SAMN04487751_1878</name>
</gene>
<dbReference type="Gene3D" id="1.10.10.10">
    <property type="entry name" value="Winged helix-like DNA-binding domain superfamily/Winged helix DNA-binding domain"/>
    <property type="match status" value="2"/>
</dbReference>
<evidence type="ECO:0000313" key="5">
    <source>
        <dbReference type="Proteomes" id="UP000198702"/>
    </source>
</evidence>
<dbReference type="Pfam" id="PF10708">
    <property type="entry name" value="DUF2510"/>
    <property type="match status" value="1"/>
</dbReference>
<keyword evidence="2" id="KW-0472">Membrane</keyword>
<evidence type="ECO:0000256" key="2">
    <source>
        <dbReference type="SAM" id="Phobius"/>
    </source>
</evidence>
<dbReference type="EMBL" id="FOQZ01000002">
    <property type="protein sequence ID" value="SFI48908.1"/>
    <property type="molecule type" value="Genomic_DNA"/>
</dbReference>
<proteinExistence type="predicted"/>
<name>A0A7Z7GDK2_9MICO</name>
<reference evidence="4 5" key="1">
    <citation type="submission" date="2016-10" db="EMBL/GenBank/DDBJ databases">
        <authorList>
            <person name="Varghese N."/>
            <person name="Submissions S."/>
        </authorList>
    </citation>
    <scope>NUCLEOTIDE SEQUENCE [LARGE SCALE GENOMIC DNA]</scope>
    <source>
        <strain evidence="4 5">UNC380MFSha3.1</strain>
    </source>
</reference>
<feature type="transmembrane region" description="Helical" evidence="2">
    <location>
        <begin position="74"/>
        <end position="94"/>
    </location>
</feature>
<dbReference type="InterPro" id="IPR018929">
    <property type="entry name" value="DUF2510"/>
</dbReference>
<dbReference type="InterPro" id="IPR036388">
    <property type="entry name" value="WH-like_DNA-bd_sf"/>
</dbReference>
<protein>
    <submittedName>
        <fullName evidence="4">PASTA domain-containing protein</fullName>
    </submittedName>
</protein>
<comment type="caution">
    <text evidence="4">The sequence shown here is derived from an EMBL/GenBank/DDBJ whole genome shotgun (WGS) entry which is preliminary data.</text>
</comment>
<feature type="compositionally biased region" description="Basic and acidic residues" evidence="1">
    <location>
        <begin position="105"/>
        <end position="119"/>
    </location>
</feature>
<dbReference type="InterPro" id="IPR011434">
    <property type="entry name" value="Ltp-like_HTH"/>
</dbReference>
<evidence type="ECO:0000313" key="4">
    <source>
        <dbReference type="EMBL" id="SFI48908.1"/>
    </source>
</evidence>
<feature type="domain" description="PASTA" evidence="3">
    <location>
        <begin position="126"/>
        <end position="187"/>
    </location>
</feature>
<dbReference type="AlphaFoldDB" id="A0A7Z7GDK2"/>
<dbReference type="RefSeq" id="WP_051526269.1">
    <property type="nucleotide sequence ID" value="NZ_FOQZ01000002.1"/>
</dbReference>
<organism evidence="4 5">
    <name type="scientific">Microbacterium saccharophilum</name>
    <dbReference type="NCBI Taxonomy" id="1213358"/>
    <lineage>
        <taxon>Bacteria</taxon>
        <taxon>Bacillati</taxon>
        <taxon>Actinomycetota</taxon>
        <taxon>Actinomycetes</taxon>
        <taxon>Micrococcales</taxon>
        <taxon>Microbacteriaceae</taxon>
        <taxon>Microbacterium</taxon>
    </lineage>
</organism>
<dbReference type="SMART" id="SM00740">
    <property type="entry name" value="PASTA"/>
    <property type="match status" value="1"/>
</dbReference>
<dbReference type="Gene3D" id="3.30.10.20">
    <property type="match status" value="1"/>
</dbReference>
<accession>A0A7Z7GDK2</accession>
<feature type="region of interest" description="Disordered" evidence="1">
    <location>
        <begin position="95"/>
        <end position="127"/>
    </location>
</feature>
<evidence type="ECO:0000259" key="3">
    <source>
        <dbReference type="SMART" id="SM00740"/>
    </source>
</evidence>
<keyword evidence="2" id="KW-0812">Transmembrane</keyword>
<dbReference type="Pfam" id="PF03793">
    <property type="entry name" value="PASTA"/>
    <property type="match status" value="1"/>
</dbReference>
<evidence type="ECO:0000256" key="1">
    <source>
        <dbReference type="SAM" id="MobiDB-lite"/>
    </source>
</evidence>
<sequence length="296" mass="31001">MTTPTDGQQNYAAGWYPDANASGTERWYDGTAWTEQTRPLGGPAAASAPAAAANVPTVAEDPGAKRPWFKRKGIIIPVGIVAGLIIIGSVGSALGGGNRDASPTADDKETPISEVRETAESEPESEPEMVAVPAGLVGMTAKDAAAALEAAGLRATFNGDAAWKVLSTDASGAEVEAGTTVTLTLDEPPALTLGQENAVEEAKSYISFTSFSRAGLIEQLTSEYGSGFEAADAEFAVNYLEQNMLVDWNAEAVEAAEDYLDMTSFSRSSLYDQLTSEYGSQFTPEQADYALKAVGY</sequence>
<dbReference type="InterPro" id="IPR005543">
    <property type="entry name" value="PASTA_dom"/>
</dbReference>
<dbReference type="Pfam" id="PF07553">
    <property type="entry name" value="Lipoprotein_Ltp"/>
    <property type="match status" value="2"/>
</dbReference>